<proteinExistence type="predicted"/>
<comment type="caution">
    <text evidence="1">The sequence shown here is derived from an EMBL/GenBank/DDBJ whole genome shotgun (WGS) entry which is preliminary data.</text>
</comment>
<dbReference type="EMBL" id="JAUSRB010000002">
    <property type="protein sequence ID" value="MDP9869020.1"/>
    <property type="molecule type" value="Genomic_DNA"/>
</dbReference>
<accession>A0ABT9RL12</accession>
<evidence type="ECO:0000313" key="1">
    <source>
        <dbReference type="EMBL" id="MDP9869020.1"/>
    </source>
</evidence>
<keyword evidence="2" id="KW-1185">Reference proteome</keyword>
<name>A0ABT9RL12_9ACTN</name>
<sequence length="180" mass="20907">MADDREQFESRHLAGHFWSTIEKPAPDQADLRTDGEFYRRWREQVAARADGKGRREFEPILRAIRAFYADLRAWAAAEAEQWAIWVVPCPAGDAEVRGFGVRKRRVKERMDDRTRQRQPLLSTLVGYMEARYGHRRALLEHAAAAGDGETVILDGRSYQRLWSRVDERRIRLGGKANVRE</sequence>
<dbReference type="Proteomes" id="UP001230426">
    <property type="component" value="Unassembled WGS sequence"/>
</dbReference>
<organism evidence="1 2">
    <name type="scientific">Streptosporangium brasiliense</name>
    <dbReference type="NCBI Taxonomy" id="47480"/>
    <lineage>
        <taxon>Bacteria</taxon>
        <taxon>Bacillati</taxon>
        <taxon>Actinomycetota</taxon>
        <taxon>Actinomycetes</taxon>
        <taxon>Streptosporangiales</taxon>
        <taxon>Streptosporangiaceae</taxon>
        <taxon>Streptosporangium</taxon>
    </lineage>
</organism>
<protein>
    <submittedName>
        <fullName evidence="1">Uncharacterized protein</fullName>
    </submittedName>
</protein>
<reference evidence="1 2" key="1">
    <citation type="submission" date="2023-07" db="EMBL/GenBank/DDBJ databases">
        <title>Sequencing the genomes of 1000 actinobacteria strains.</title>
        <authorList>
            <person name="Klenk H.-P."/>
        </authorList>
    </citation>
    <scope>NUCLEOTIDE SEQUENCE [LARGE SCALE GENOMIC DNA]</scope>
    <source>
        <strain evidence="1 2">DSM 44109</strain>
    </source>
</reference>
<evidence type="ECO:0000313" key="2">
    <source>
        <dbReference type="Proteomes" id="UP001230426"/>
    </source>
</evidence>
<gene>
    <name evidence="1" type="ORF">J2S55_008286</name>
</gene>